<feature type="transmembrane region" description="Helical" evidence="5">
    <location>
        <begin position="58"/>
        <end position="84"/>
    </location>
</feature>
<dbReference type="PANTHER" id="PTHR35529">
    <property type="entry name" value="MANGANESE EFFLUX PUMP MNTP-RELATED"/>
    <property type="match status" value="1"/>
</dbReference>
<keyword evidence="7" id="KW-1185">Reference proteome</keyword>
<dbReference type="RefSeq" id="WP_026011499.1">
    <property type="nucleotide sequence ID" value="NZ_ANMT01000016.1"/>
</dbReference>
<evidence type="ECO:0000313" key="7">
    <source>
        <dbReference type="Proteomes" id="UP001176117"/>
    </source>
</evidence>
<sequence length="208" mass="23061">MMITWSLFLLALAVSIDGLTVGITYGMRNVHIPLRSLLIISLFSCMTFLVAMGIGRIIYAFFSSTVANAMGGSILIVLGLWMLIQFILKRDDNEEKFLMNVEIRSLGIVIQILRKPTMADFDRSGTITGMEAVFLGVALSLDAFGAGVSAALLNYSVTFTTFLVCLLSFSFLFSGLKIGKSFRTYDWLQKYSFLPGIMLIVLGIFKMR</sequence>
<evidence type="ECO:0000256" key="3">
    <source>
        <dbReference type="ARBA" id="ARBA00022989"/>
    </source>
</evidence>
<organism evidence="6 7">
    <name type="scientific">Anoxybacillus gonensis</name>
    <dbReference type="NCBI Taxonomy" id="198467"/>
    <lineage>
        <taxon>Bacteria</taxon>
        <taxon>Bacillati</taxon>
        <taxon>Bacillota</taxon>
        <taxon>Bacilli</taxon>
        <taxon>Bacillales</taxon>
        <taxon>Anoxybacillaceae</taxon>
        <taxon>Anoxybacillus</taxon>
    </lineage>
</organism>
<evidence type="ECO:0000256" key="5">
    <source>
        <dbReference type="SAM" id="Phobius"/>
    </source>
</evidence>
<reference evidence="6" key="1">
    <citation type="submission" date="2022-05" db="EMBL/GenBank/DDBJ databases">
        <title>Genome-based reclassification of Anoxybacillus salavatliensis Cihan et al. as a later heterotypic synonym of Anoxybacillus gonensis Belduz et al. 2003.</title>
        <authorList>
            <person name="Inan Bektas K."/>
            <person name="Guler H.I."/>
            <person name="Belduz A.O."/>
            <person name="Canakci S."/>
        </authorList>
    </citation>
    <scope>NUCLEOTIDE SEQUENCE</scope>
    <source>
        <strain evidence="6">NCIMB 13933</strain>
    </source>
</reference>
<comment type="caution">
    <text evidence="6">The sequence shown here is derived from an EMBL/GenBank/DDBJ whole genome shotgun (WGS) entry which is preliminary data.</text>
</comment>
<feature type="transmembrane region" description="Helical" evidence="5">
    <location>
        <begin position="159"/>
        <end position="179"/>
    </location>
</feature>
<evidence type="ECO:0000256" key="1">
    <source>
        <dbReference type="ARBA" id="ARBA00022475"/>
    </source>
</evidence>
<evidence type="ECO:0000256" key="4">
    <source>
        <dbReference type="ARBA" id="ARBA00023136"/>
    </source>
</evidence>
<keyword evidence="4 5" id="KW-0472">Membrane</keyword>
<evidence type="ECO:0000256" key="2">
    <source>
        <dbReference type="ARBA" id="ARBA00022692"/>
    </source>
</evidence>
<dbReference type="EMBL" id="JAMOGB010000003">
    <property type="protein sequence ID" value="MDO0876972.1"/>
    <property type="molecule type" value="Genomic_DNA"/>
</dbReference>
<feature type="transmembrane region" description="Helical" evidence="5">
    <location>
        <begin position="32"/>
        <end position="51"/>
    </location>
</feature>
<dbReference type="NCBIfam" id="TIGR02840">
    <property type="entry name" value="spore_YtaF"/>
    <property type="match status" value="1"/>
</dbReference>
<protein>
    <submittedName>
        <fullName evidence="6">Sporulation membrane protein YtaF</fullName>
    </submittedName>
</protein>
<keyword evidence="1" id="KW-1003">Cell membrane</keyword>
<proteinExistence type="predicted"/>
<dbReference type="InterPro" id="IPR014205">
    <property type="entry name" value="Spore_YtaF"/>
</dbReference>
<dbReference type="InterPro" id="IPR003810">
    <property type="entry name" value="Mntp/YtaF"/>
</dbReference>
<gene>
    <name evidence="6" type="primary">ytaF</name>
    <name evidence="6" type="ORF">NBU54_04650</name>
</gene>
<keyword evidence="3 5" id="KW-1133">Transmembrane helix</keyword>
<dbReference type="AlphaFoldDB" id="A0AAW7TFU8"/>
<dbReference type="Proteomes" id="UP001176117">
    <property type="component" value="Unassembled WGS sequence"/>
</dbReference>
<accession>A0AAW7TFU8</accession>
<feature type="transmembrane region" description="Helical" evidence="5">
    <location>
        <begin position="191"/>
        <end position="207"/>
    </location>
</feature>
<name>A0AAW7TFU8_9BACL</name>
<dbReference type="PANTHER" id="PTHR35529:SF2">
    <property type="entry name" value="SPORULATION PROTEIN YTAF-RELATED"/>
    <property type="match status" value="1"/>
</dbReference>
<dbReference type="Pfam" id="PF02659">
    <property type="entry name" value="Mntp"/>
    <property type="match status" value="2"/>
</dbReference>
<keyword evidence="2 5" id="KW-0812">Transmembrane</keyword>
<feature type="transmembrane region" description="Helical" evidence="5">
    <location>
        <begin position="133"/>
        <end position="153"/>
    </location>
</feature>
<evidence type="ECO:0000313" key="6">
    <source>
        <dbReference type="EMBL" id="MDO0876972.1"/>
    </source>
</evidence>